<feature type="coiled-coil region" evidence="1">
    <location>
        <begin position="350"/>
        <end position="396"/>
    </location>
</feature>
<accession>A0A635R8F5</accession>
<reference evidence="2" key="1">
    <citation type="submission" date="2018-07" db="EMBL/GenBank/DDBJ databases">
        <authorList>
            <person name="Ashton P.M."/>
            <person name="Dallman T."/>
            <person name="Nair S."/>
            <person name="De Pinna E."/>
            <person name="Peters T."/>
            <person name="Grant K."/>
        </authorList>
    </citation>
    <scope>NUCLEOTIDE SEQUENCE</scope>
    <source>
        <strain evidence="2">368335</strain>
    </source>
</reference>
<dbReference type="Pfam" id="PF12699">
    <property type="entry name" value="phiKZ_IP"/>
    <property type="match status" value="1"/>
</dbReference>
<name>A0A635R8F5_SALET</name>
<organism evidence="2">
    <name type="scientific">Salmonella enterica subsp. enterica serovar Chester</name>
    <dbReference type="NCBI Taxonomy" id="149386"/>
    <lineage>
        <taxon>Bacteria</taxon>
        <taxon>Pseudomonadati</taxon>
        <taxon>Pseudomonadota</taxon>
        <taxon>Gammaproteobacteria</taxon>
        <taxon>Enterobacterales</taxon>
        <taxon>Enterobacteriaceae</taxon>
        <taxon>Salmonella</taxon>
    </lineage>
</organism>
<evidence type="ECO:0000256" key="1">
    <source>
        <dbReference type="SAM" id="Coils"/>
    </source>
</evidence>
<gene>
    <name evidence="2" type="ORF">CB695_16165</name>
</gene>
<comment type="caution">
    <text evidence="2">The sequence shown here is derived from an EMBL/GenBank/DDBJ whole genome shotgun (WGS) entry which is preliminary data.</text>
</comment>
<evidence type="ECO:0000313" key="2">
    <source>
        <dbReference type="EMBL" id="EDH8303006.1"/>
    </source>
</evidence>
<dbReference type="EMBL" id="AAMIYH010000015">
    <property type="protein sequence ID" value="EDH8303006.1"/>
    <property type="molecule type" value="Genomic_DNA"/>
</dbReference>
<proteinExistence type="predicted"/>
<protein>
    <submittedName>
        <fullName evidence="2">Uncharacterized protein</fullName>
    </submittedName>
</protein>
<dbReference type="InterPro" id="IPR024413">
    <property type="entry name" value="Phage_phiKZ_Orf92_int-head"/>
</dbReference>
<sequence length="423" mass="45561">MANFAKTRAARESMEAADEVIDGISNVEPAEENLDVQLADVASIDGQLEQLETDGETLAADTERTEDAIEQAEEAVANGEEMPEEAVALHEVAQESIARRWNLERTKLARESYRRGRGMTAAAQEGWKETLKGLYERFIQFCKEVIAKIKDLKLKYFNVGKTAQKRAKKYQEMIRKLGKQDKDNISGGFITKLSIEGKFDAAGSIAIAKEVTAGKAKGAISALEKQAGEAVTAVTKGDDDAFKAMRGDQPVELFGKAASKLHSLPNFENGDASKLLALPGNAYVQAGTKELAGGHKFTAIAFMSTGDASDDKEVATPSVSEMAGAASALEAIGKGFEAVLKDFRAYDSEIVKLQQAAEKASNALNNEKDESKWEGLRNARQAADQSVKNYQTLNRAVSYVANTVISGLNGYLGAGIGAYKKSK</sequence>
<dbReference type="AlphaFoldDB" id="A0A635R8F5"/>
<keyword evidence="1" id="KW-0175">Coiled coil</keyword>